<evidence type="ECO:0000313" key="2">
    <source>
        <dbReference type="Proteomes" id="UP000887159"/>
    </source>
</evidence>
<name>A0A8X7B8E2_TRICX</name>
<keyword evidence="2" id="KW-1185">Reference proteome</keyword>
<accession>A0A8X7B8E2</accession>
<evidence type="ECO:0000313" key="1">
    <source>
        <dbReference type="EMBL" id="GFY23266.1"/>
    </source>
</evidence>
<protein>
    <submittedName>
        <fullName evidence="1">Uncharacterized protein</fullName>
    </submittedName>
</protein>
<gene>
    <name evidence="1" type="ORF">TNCV_3939621</name>
</gene>
<organism evidence="1 2">
    <name type="scientific">Trichonephila clavipes</name>
    <name type="common">Golden silk orbweaver</name>
    <name type="synonym">Nephila clavipes</name>
    <dbReference type="NCBI Taxonomy" id="2585209"/>
    <lineage>
        <taxon>Eukaryota</taxon>
        <taxon>Metazoa</taxon>
        <taxon>Ecdysozoa</taxon>
        <taxon>Arthropoda</taxon>
        <taxon>Chelicerata</taxon>
        <taxon>Arachnida</taxon>
        <taxon>Araneae</taxon>
        <taxon>Araneomorphae</taxon>
        <taxon>Entelegynae</taxon>
        <taxon>Araneoidea</taxon>
        <taxon>Nephilidae</taxon>
        <taxon>Trichonephila</taxon>
    </lineage>
</organism>
<dbReference type="AlphaFoldDB" id="A0A8X7B8E2"/>
<reference evidence="1" key="1">
    <citation type="submission" date="2020-08" db="EMBL/GenBank/DDBJ databases">
        <title>Multicomponent nature underlies the extraordinary mechanical properties of spider dragline silk.</title>
        <authorList>
            <person name="Kono N."/>
            <person name="Nakamura H."/>
            <person name="Mori M."/>
            <person name="Yoshida Y."/>
            <person name="Ohtoshi R."/>
            <person name="Malay A.D."/>
            <person name="Moran D.A.P."/>
            <person name="Tomita M."/>
            <person name="Numata K."/>
            <person name="Arakawa K."/>
        </authorList>
    </citation>
    <scope>NUCLEOTIDE SEQUENCE</scope>
</reference>
<dbReference type="EMBL" id="BMAU01021363">
    <property type="protein sequence ID" value="GFY23266.1"/>
    <property type="molecule type" value="Genomic_DNA"/>
</dbReference>
<sequence length="123" mass="13664">MFSKPLSLGCMMTCCQLVHWPTGMQSTRMKPISDSLDLDISSCWQKKLSLNSHCNDLYVSRRCSQDISAIICISNRNLFLADVQHTLFLRIDSIVTLIVTLTASATVLCACQSPDYTPSLGFP</sequence>
<proteinExistence type="predicted"/>
<dbReference type="Proteomes" id="UP000887159">
    <property type="component" value="Unassembled WGS sequence"/>
</dbReference>
<comment type="caution">
    <text evidence="1">The sequence shown here is derived from an EMBL/GenBank/DDBJ whole genome shotgun (WGS) entry which is preliminary data.</text>
</comment>